<comment type="subcellular location">
    <subcellularLocation>
        <location evidence="1">Membrane</location>
    </subcellularLocation>
</comment>
<dbReference type="Proteomes" id="UP000324194">
    <property type="component" value="Chromosome 1"/>
</dbReference>
<evidence type="ECO:0000256" key="1">
    <source>
        <dbReference type="ARBA" id="ARBA00004370"/>
    </source>
</evidence>
<feature type="chain" id="PRO_5022896267" evidence="10">
    <location>
        <begin position="20"/>
        <end position="229"/>
    </location>
</feature>
<dbReference type="PANTHER" id="PTHR10266">
    <property type="entry name" value="CYTOCHROME C1"/>
    <property type="match status" value="1"/>
</dbReference>
<evidence type="ECO:0000313" key="12">
    <source>
        <dbReference type="EMBL" id="VVC76790.1"/>
    </source>
</evidence>
<evidence type="ECO:0000256" key="3">
    <source>
        <dbReference type="ARBA" id="ARBA00022692"/>
    </source>
</evidence>
<reference evidence="12 13" key="1">
    <citation type="submission" date="2019-08" db="EMBL/GenBank/DDBJ databases">
        <authorList>
            <person name="Guy L."/>
        </authorList>
    </citation>
    <scope>NUCLEOTIDE SEQUENCE [LARGE SCALE GENOMIC DNA]</scope>
    <source>
        <strain evidence="12 13">SGT-108</strain>
    </source>
</reference>
<protein>
    <submittedName>
        <fullName evidence="12">Cytochrome c1</fullName>
    </submittedName>
</protein>
<name>A0A5E4PIA5_9COXI</name>
<dbReference type="SUPFAM" id="SSF46626">
    <property type="entry name" value="Cytochrome c"/>
    <property type="match status" value="1"/>
</dbReference>
<dbReference type="Gene3D" id="1.20.5.100">
    <property type="entry name" value="Cytochrome c1, transmembrane anchor, C-terminal"/>
    <property type="match status" value="1"/>
</dbReference>
<dbReference type="PROSITE" id="PS51007">
    <property type="entry name" value="CYTC"/>
    <property type="match status" value="1"/>
</dbReference>
<feature type="binding site" description="covalent" evidence="8">
    <location>
        <position position="56"/>
    </location>
    <ligand>
        <name>heme c</name>
        <dbReference type="ChEBI" id="CHEBI:61717"/>
    </ligand>
</feature>
<gene>
    <name evidence="12" type="primary">petC</name>
    <name evidence="12" type="ORF">AQUSIP_21170</name>
</gene>
<evidence type="ECO:0000256" key="9">
    <source>
        <dbReference type="SAM" id="Phobius"/>
    </source>
</evidence>
<evidence type="ECO:0000256" key="5">
    <source>
        <dbReference type="ARBA" id="ARBA00022989"/>
    </source>
</evidence>
<dbReference type="InterPro" id="IPR036909">
    <property type="entry name" value="Cyt_c-like_dom_sf"/>
</dbReference>
<keyword evidence="2 8" id="KW-0349">Heme</keyword>
<dbReference type="KEGG" id="asip:AQUSIP_21170"/>
<dbReference type="GO" id="GO:0046872">
    <property type="term" value="F:metal ion binding"/>
    <property type="evidence" value="ECO:0007669"/>
    <property type="project" value="UniProtKB-KW"/>
</dbReference>
<dbReference type="GO" id="GO:0020037">
    <property type="term" value="F:heme binding"/>
    <property type="evidence" value="ECO:0007669"/>
    <property type="project" value="InterPro"/>
</dbReference>
<evidence type="ECO:0000256" key="10">
    <source>
        <dbReference type="SAM" id="SignalP"/>
    </source>
</evidence>
<feature type="signal peptide" evidence="10">
    <location>
        <begin position="1"/>
        <end position="19"/>
    </location>
</feature>
<accession>A0A5E4PIA5</accession>
<evidence type="ECO:0000256" key="4">
    <source>
        <dbReference type="ARBA" id="ARBA00022723"/>
    </source>
</evidence>
<keyword evidence="7 9" id="KW-0472">Membrane</keyword>
<dbReference type="GO" id="GO:0016020">
    <property type="term" value="C:membrane"/>
    <property type="evidence" value="ECO:0007669"/>
    <property type="project" value="UniProtKB-SubCell"/>
</dbReference>
<organism evidence="12 13">
    <name type="scientific">Aquicella siphonis</name>
    <dbReference type="NCBI Taxonomy" id="254247"/>
    <lineage>
        <taxon>Bacteria</taxon>
        <taxon>Pseudomonadati</taxon>
        <taxon>Pseudomonadota</taxon>
        <taxon>Gammaproteobacteria</taxon>
        <taxon>Legionellales</taxon>
        <taxon>Coxiellaceae</taxon>
        <taxon>Aquicella</taxon>
    </lineage>
</organism>
<dbReference type="EMBL" id="LR699119">
    <property type="protein sequence ID" value="VVC76790.1"/>
    <property type="molecule type" value="Genomic_DNA"/>
</dbReference>
<keyword evidence="4 8" id="KW-0479">Metal-binding</keyword>
<comment type="cofactor">
    <cofactor evidence="8">
        <name>heme c</name>
        <dbReference type="ChEBI" id="CHEBI:61717"/>
    </cofactor>
    <text evidence="8">Binds 1 heme c group covalently per subunit.</text>
</comment>
<evidence type="ECO:0000256" key="2">
    <source>
        <dbReference type="ARBA" id="ARBA00022617"/>
    </source>
</evidence>
<proteinExistence type="predicted"/>
<dbReference type="PANTHER" id="PTHR10266:SF3">
    <property type="entry name" value="CYTOCHROME C1, HEME PROTEIN, MITOCHONDRIAL"/>
    <property type="match status" value="1"/>
</dbReference>
<keyword evidence="5 9" id="KW-1133">Transmembrane helix</keyword>
<evidence type="ECO:0000313" key="13">
    <source>
        <dbReference type="Proteomes" id="UP000324194"/>
    </source>
</evidence>
<feature type="binding site" description="covalent" evidence="8">
    <location>
        <position position="57"/>
    </location>
    <ligand>
        <name>heme c</name>
        <dbReference type="ChEBI" id="CHEBI:61717"/>
    </ligand>
</feature>
<evidence type="ECO:0000256" key="6">
    <source>
        <dbReference type="ARBA" id="ARBA00023004"/>
    </source>
</evidence>
<dbReference type="PRINTS" id="PR00603">
    <property type="entry name" value="CYTOCHROMEC1"/>
</dbReference>
<evidence type="ECO:0000259" key="11">
    <source>
        <dbReference type="PROSITE" id="PS51007"/>
    </source>
</evidence>
<dbReference type="Gene3D" id="1.10.760.10">
    <property type="entry name" value="Cytochrome c-like domain"/>
    <property type="match status" value="2"/>
</dbReference>
<keyword evidence="10" id="KW-0732">Signal</keyword>
<evidence type="ECO:0000256" key="8">
    <source>
        <dbReference type="PIRSR" id="PIRSR602326-1"/>
    </source>
</evidence>
<keyword evidence="6 8" id="KW-0408">Iron</keyword>
<dbReference type="InterPro" id="IPR009056">
    <property type="entry name" value="Cyt_c-like_dom"/>
</dbReference>
<feature type="domain" description="Cytochrome c" evidence="11">
    <location>
        <begin position="40"/>
        <end position="188"/>
    </location>
</feature>
<feature type="binding site" description="covalent" evidence="8">
    <location>
        <position position="53"/>
    </location>
    <ligand>
        <name>heme c</name>
        <dbReference type="ChEBI" id="CHEBI:61717"/>
    </ligand>
</feature>
<dbReference type="OrthoDB" id="9798864at2"/>
<dbReference type="InterPro" id="IPR002326">
    <property type="entry name" value="Cyt_c1"/>
</dbReference>
<keyword evidence="3 9" id="KW-0812">Transmembrane</keyword>
<feature type="transmembrane region" description="Helical" evidence="9">
    <location>
        <begin position="198"/>
        <end position="216"/>
    </location>
</feature>
<dbReference type="AlphaFoldDB" id="A0A5E4PIA5"/>
<keyword evidence="13" id="KW-1185">Reference proteome</keyword>
<sequence length="229" mass="25759">MKRHILTILLVLGSASLWAEGSNFEGLQLSSAPVNVNDMASIKRGAKFFAGNCSSCHTLTYLRYDKVAKEAGIPTDNKPISINGVTPPDLSLEADARGVDWIYTYLQSFYKDPSTPSGVNNLIFPGTAMPAILAPYQGEQVLVEKPVYDLLHEVQWYDLVKPVKQGSMKPEEFEQAVNDLVNFLAYAAEPFRAEQERIGFWVLGFLVVLFVLMYLLKKEYWKDVEKNQE</sequence>
<dbReference type="GO" id="GO:0009055">
    <property type="term" value="F:electron transfer activity"/>
    <property type="evidence" value="ECO:0007669"/>
    <property type="project" value="InterPro"/>
</dbReference>
<dbReference type="Pfam" id="PF02167">
    <property type="entry name" value="Cytochrom_C1"/>
    <property type="match status" value="2"/>
</dbReference>
<evidence type="ECO:0000256" key="7">
    <source>
        <dbReference type="ARBA" id="ARBA00023136"/>
    </source>
</evidence>